<keyword evidence="2" id="KW-1185">Reference proteome</keyword>
<evidence type="ECO:0000313" key="1">
    <source>
        <dbReference type="EMBL" id="KAH7856426.1"/>
    </source>
</evidence>
<dbReference type="EMBL" id="CM037153">
    <property type="protein sequence ID" value="KAH7856426.1"/>
    <property type="molecule type" value="Genomic_DNA"/>
</dbReference>
<accession>A0ACB7YSG5</accession>
<gene>
    <name evidence="1" type="ORF">Vadar_001292</name>
</gene>
<name>A0ACB7YSG5_9ERIC</name>
<comment type="caution">
    <text evidence="1">The sequence shown here is derived from an EMBL/GenBank/DDBJ whole genome shotgun (WGS) entry which is preliminary data.</text>
</comment>
<reference evidence="1 2" key="1">
    <citation type="journal article" date="2021" name="Hortic Res">
        <title>High-quality reference genome and annotation aids understanding of berry development for evergreen blueberry (Vaccinium darrowii).</title>
        <authorList>
            <person name="Yu J."/>
            <person name="Hulse-Kemp A.M."/>
            <person name="Babiker E."/>
            <person name="Staton M."/>
        </authorList>
    </citation>
    <scope>NUCLEOTIDE SEQUENCE [LARGE SCALE GENOMIC DNA]</scope>
    <source>
        <strain evidence="2">cv. NJ 8807/NJ 8810</strain>
        <tissue evidence="1">Young leaf</tissue>
    </source>
</reference>
<dbReference type="Proteomes" id="UP000828048">
    <property type="component" value="Chromosome 3"/>
</dbReference>
<organism evidence="1 2">
    <name type="scientific">Vaccinium darrowii</name>
    <dbReference type="NCBI Taxonomy" id="229202"/>
    <lineage>
        <taxon>Eukaryota</taxon>
        <taxon>Viridiplantae</taxon>
        <taxon>Streptophyta</taxon>
        <taxon>Embryophyta</taxon>
        <taxon>Tracheophyta</taxon>
        <taxon>Spermatophyta</taxon>
        <taxon>Magnoliopsida</taxon>
        <taxon>eudicotyledons</taxon>
        <taxon>Gunneridae</taxon>
        <taxon>Pentapetalae</taxon>
        <taxon>asterids</taxon>
        <taxon>Ericales</taxon>
        <taxon>Ericaceae</taxon>
        <taxon>Vaccinioideae</taxon>
        <taxon>Vaccinieae</taxon>
        <taxon>Vaccinium</taxon>
    </lineage>
</organism>
<protein>
    <submittedName>
        <fullName evidence="1">Uncharacterized protein</fullName>
    </submittedName>
</protein>
<evidence type="ECO:0000313" key="2">
    <source>
        <dbReference type="Proteomes" id="UP000828048"/>
    </source>
</evidence>
<sequence length="583" mass="67163">MANPNWGRNYDPGSNSKEGNGSPNRNNLFEFGSFAGWLDDNNLPDPQIGQAVPGFGCNEYVGEYNNDPYNSQFYGGYSNQNASWERNTYTGEAQTSSFHGATIGGADGGHGQSPPTNIHVGSSAGGWSGPTLDTYGGTSGGAWGGHGQSPPPSHGSRQYDNWEAYVQRSWDEGYGYGTDDNLEEQDEMCSLAADDPIDRDDERLLSAKEEAIDWEDDLEQEDHYEKLRTMAVFHELREQMDKGKKKKKVPFHTSPLQGKEYMKDLFNSCDKRFYREMKMPKRTFCKIVEELETIYGWRMRRKNAITCYKAFAIFILLLRGKTNGDIQERMQHSPETVSRQVHKMLDHLEKFHNDKLKPTTSQDYIHPYMDRRDFYAPFKGKCIGALDGTHVQLQFRNKSDGMVFRGRKGCPTCKFYLVDAGYPNAVGYLAPYKGQRYHQEEFRRGLRPINNDREYFNRAHSSLRSVIERTFGVWKKRFRILEKMPMYAPWTQVQIILSSMAIHNFIRRDAPNEKMFVNAINPDEYVFQDLEDEDPERLDREDDPASASGEGVPIHDHEPAMDDVRNNLKTQLWRLRRRSNTRR</sequence>
<proteinExistence type="predicted"/>